<feature type="compositionally biased region" description="Gly residues" evidence="1">
    <location>
        <begin position="265"/>
        <end position="275"/>
    </location>
</feature>
<organism evidence="3 4">
    <name type="scientific">Acidithiobacillus thiooxidans ATCC 19377</name>
    <dbReference type="NCBI Taxonomy" id="637390"/>
    <lineage>
        <taxon>Bacteria</taxon>
        <taxon>Pseudomonadati</taxon>
        <taxon>Pseudomonadota</taxon>
        <taxon>Acidithiobacillia</taxon>
        <taxon>Acidithiobacillales</taxon>
        <taxon>Acidithiobacillaceae</taxon>
        <taxon>Acidithiobacillus</taxon>
    </lineage>
</organism>
<feature type="signal peptide" evidence="2">
    <location>
        <begin position="1"/>
        <end position="25"/>
    </location>
</feature>
<gene>
    <name evidence="3" type="ORF">DLNHIDIE_03014</name>
</gene>
<feature type="region of interest" description="Disordered" evidence="1">
    <location>
        <begin position="265"/>
        <end position="305"/>
    </location>
</feature>
<reference evidence="3 4" key="1">
    <citation type="submission" date="2019-03" db="EMBL/GenBank/DDBJ databases">
        <title>New insights into Acidothiobacillus thiooxidans sulfur metabolism through coupled gene expression, solution geochemistry, microscopy and spectroscopy analyses.</title>
        <authorList>
            <person name="Camacho D."/>
            <person name="Frazao R."/>
            <person name="Fouillen A."/>
            <person name="Nanci A."/>
            <person name="Lang B.F."/>
            <person name="Apte S.C."/>
            <person name="Baron C."/>
            <person name="Warren L.A."/>
        </authorList>
    </citation>
    <scope>NUCLEOTIDE SEQUENCE [LARGE SCALE GENOMIC DNA]</scope>
    <source>
        <strain evidence="3 4">ATCC 19377</strain>
    </source>
</reference>
<evidence type="ECO:0000256" key="2">
    <source>
        <dbReference type="SAM" id="SignalP"/>
    </source>
</evidence>
<dbReference type="EMBL" id="SZUV01000003">
    <property type="protein sequence ID" value="TQN49607.1"/>
    <property type="molecule type" value="Genomic_DNA"/>
</dbReference>
<name>A0A543PZV4_ACITH</name>
<keyword evidence="2" id="KW-0732">Signal</keyword>
<dbReference type="Proteomes" id="UP000315403">
    <property type="component" value="Unassembled WGS sequence"/>
</dbReference>
<feature type="region of interest" description="Disordered" evidence="1">
    <location>
        <begin position="224"/>
        <end position="246"/>
    </location>
</feature>
<evidence type="ECO:0000313" key="4">
    <source>
        <dbReference type="Proteomes" id="UP000315403"/>
    </source>
</evidence>
<proteinExistence type="predicted"/>
<feature type="chain" id="PRO_5022085265" evidence="2">
    <location>
        <begin position="26"/>
        <end position="305"/>
    </location>
</feature>
<protein>
    <submittedName>
        <fullName evidence="3">Uncharacterized protein</fullName>
    </submittedName>
</protein>
<sequence length="305" mass="28474">MVTFKRVGLTLALLTALASLSYSGAATTYVFRQTLPGNPVPSCSEPGSKDFTTPGVYQVTVPAGCEISAVLAGAGGGNPTDADLGGGPGGSVSFNLVSSGSPLTVVVGTAGQIAYPSSEYSGGNGGGYSLVASGNAIWGMAGGGGGAAGNGGGGGLAYSEGGSGGNPGMNGEIAPVDYGSCQDEGTGATDLQAGTDGELCPEVNTGVPTYVSVAPAGSAALSSTFSDDSGGIAASEGNNGNGGGGGGGGGGGYYGGGYGSDGGDYDEGGGGGGGSSYVTPEATNVTETTGGGSPAETNGSVSLSW</sequence>
<feature type="compositionally biased region" description="Polar residues" evidence="1">
    <location>
        <begin position="295"/>
        <end position="305"/>
    </location>
</feature>
<evidence type="ECO:0000313" key="3">
    <source>
        <dbReference type="EMBL" id="TQN49607.1"/>
    </source>
</evidence>
<comment type="caution">
    <text evidence="3">The sequence shown here is derived from an EMBL/GenBank/DDBJ whole genome shotgun (WGS) entry which is preliminary data.</text>
</comment>
<evidence type="ECO:0000256" key="1">
    <source>
        <dbReference type="SAM" id="MobiDB-lite"/>
    </source>
</evidence>
<accession>A0A543PZV4</accession>
<dbReference type="AlphaFoldDB" id="A0A543PZV4"/>
<dbReference type="RefSeq" id="WP_158627819.1">
    <property type="nucleotide sequence ID" value="NZ_SZUV01000003.1"/>
</dbReference>